<dbReference type="NCBIfam" id="TIGR01030">
    <property type="entry name" value="rpmH_bact"/>
    <property type="match status" value="1"/>
</dbReference>
<dbReference type="FunFam" id="1.10.287.3980:FF:000001">
    <property type="entry name" value="Mitochondrial ribosomal protein L34"/>
    <property type="match status" value="1"/>
</dbReference>
<dbReference type="EMBL" id="JBHFFA010000006">
    <property type="protein sequence ID" value="KAL2622353.1"/>
    <property type="molecule type" value="Genomic_DNA"/>
</dbReference>
<proteinExistence type="inferred from homology"/>
<protein>
    <recommendedName>
        <fullName evidence="4">Large ribosomal subunit protein bL34m</fullName>
    </recommendedName>
</protein>
<comment type="caution">
    <text evidence="5">The sequence shown here is derived from an EMBL/GenBank/DDBJ whole genome shotgun (WGS) entry which is preliminary data.</text>
</comment>
<keyword evidence="3" id="KW-0687">Ribonucleoprotein</keyword>
<dbReference type="HAMAP" id="MF_00391">
    <property type="entry name" value="Ribosomal_bL34"/>
    <property type="match status" value="1"/>
</dbReference>
<dbReference type="GO" id="GO:0005840">
    <property type="term" value="C:ribosome"/>
    <property type="evidence" value="ECO:0007669"/>
    <property type="project" value="UniProtKB-KW"/>
</dbReference>
<evidence type="ECO:0000256" key="3">
    <source>
        <dbReference type="ARBA" id="ARBA00023274"/>
    </source>
</evidence>
<keyword evidence="6" id="KW-1185">Reference proteome</keyword>
<dbReference type="Pfam" id="PF00468">
    <property type="entry name" value="Ribosomal_L34"/>
    <property type="match status" value="1"/>
</dbReference>
<sequence length="193" mass="21313">MEAAATMTSRAWRRGVIGRQILTNACKNSTPLGEHSVRQVVSSSKDVVMEMCGGNAGIIPSSTFFSSPTFSQSEMAAREMMFGSFASRPFLSRSDRFDSWAAQEVQSLCGFESETFALINPAGWPADPRIVDDALCPGLEESESPLQAHTKRTYQPSNIKRKRTHGFLARKETVGGRRVLARRKAKGRRRLAV</sequence>
<evidence type="ECO:0000313" key="6">
    <source>
        <dbReference type="Proteomes" id="UP001605036"/>
    </source>
</evidence>
<dbReference type="PROSITE" id="PS00784">
    <property type="entry name" value="RIBOSOMAL_L34"/>
    <property type="match status" value="1"/>
</dbReference>
<dbReference type="InterPro" id="IPR000271">
    <property type="entry name" value="Ribosomal_bL34"/>
</dbReference>
<dbReference type="GO" id="GO:1990904">
    <property type="term" value="C:ribonucleoprotein complex"/>
    <property type="evidence" value="ECO:0007669"/>
    <property type="project" value="UniProtKB-KW"/>
</dbReference>
<dbReference type="PANTHER" id="PTHR14503:SF4">
    <property type="entry name" value="LARGE RIBOSOMAL SUBUNIT PROTEIN BL34M"/>
    <property type="match status" value="1"/>
</dbReference>
<name>A0ABD1Y6Q8_9MARC</name>
<gene>
    <name evidence="5" type="ORF">R1flu_002558</name>
</gene>
<organism evidence="5 6">
    <name type="scientific">Riccia fluitans</name>
    <dbReference type="NCBI Taxonomy" id="41844"/>
    <lineage>
        <taxon>Eukaryota</taxon>
        <taxon>Viridiplantae</taxon>
        <taxon>Streptophyta</taxon>
        <taxon>Embryophyta</taxon>
        <taxon>Marchantiophyta</taxon>
        <taxon>Marchantiopsida</taxon>
        <taxon>Marchantiidae</taxon>
        <taxon>Marchantiales</taxon>
        <taxon>Ricciaceae</taxon>
        <taxon>Riccia</taxon>
    </lineage>
</organism>
<dbReference type="InterPro" id="IPR020939">
    <property type="entry name" value="Ribosomal_bL34_CS"/>
</dbReference>
<dbReference type="AlphaFoldDB" id="A0ABD1Y6Q8"/>
<keyword evidence="2" id="KW-0689">Ribosomal protein</keyword>
<dbReference type="Proteomes" id="UP001605036">
    <property type="component" value="Unassembled WGS sequence"/>
</dbReference>
<comment type="similarity">
    <text evidence="1">Belongs to the bacterial ribosomal protein bL34 family.</text>
</comment>
<dbReference type="Gene3D" id="1.10.287.3980">
    <property type="match status" value="1"/>
</dbReference>
<evidence type="ECO:0000256" key="4">
    <source>
        <dbReference type="ARBA" id="ARBA00035274"/>
    </source>
</evidence>
<dbReference type="PANTHER" id="PTHR14503">
    <property type="entry name" value="MITOCHONDRIAL RIBOSOMAL PROTEIN 34 FAMILY MEMBER"/>
    <property type="match status" value="1"/>
</dbReference>
<accession>A0ABD1Y6Q8</accession>
<evidence type="ECO:0000313" key="5">
    <source>
        <dbReference type="EMBL" id="KAL2622353.1"/>
    </source>
</evidence>
<evidence type="ECO:0000256" key="1">
    <source>
        <dbReference type="ARBA" id="ARBA00010111"/>
    </source>
</evidence>
<evidence type="ECO:0000256" key="2">
    <source>
        <dbReference type="ARBA" id="ARBA00022980"/>
    </source>
</evidence>
<reference evidence="5 6" key="1">
    <citation type="submission" date="2024-09" db="EMBL/GenBank/DDBJ databases">
        <title>Chromosome-scale assembly of Riccia fluitans.</title>
        <authorList>
            <person name="Paukszto L."/>
            <person name="Sawicki J."/>
            <person name="Karawczyk K."/>
            <person name="Piernik-Szablinska J."/>
            <person name="Szczecinska M."/>
            <person name="Mazdziarz M."/>
        </authorList>
    </citation>
    <scope>NUCLEOTIDE SEQUENCE [LARGE SCALE GENOMIC DNA]</scope>
    <source>
        <strain evidence="5">Rf_01</strain>
        <tissue evidence="5">Aerial parts of the thallus</tissue>
    </source>
</reference>